<dbReference type="OMA" id="TCDVADS"/>
<dbReference type="KEGG" id="tut:107370152"/>
<organism evidence="3 4">
    <name type="scientific">Tetranychus urticae</name>
    <name type="common">Two-spotted spider mite</name>
    <dbReference type="NCBI Taxonomy" id="32264"/>
    <lineage>
        <taxon>Eukaryota</taxon>
        <taxon>Metazoa</taxon>
        <taxon>Ecdysozoa</taxon>
        <taxon>Arthropoda</taxon>
        <taxon>Chelicerata</taxon>
        <taxon>Arachnida</taxon>
        <taxon>Acari</taxon>
        <taxon>Acariformes</taxon>
        <taxon>Trombidiformes</taxon>
        <taxon>Prostigmata</taxon>
        <taxon>Eleutherengona</taxon>
        <taxon>Raphignathae</taxon>
        <taxon>Tetranychoidea</taxon>
        <taxon>Tetranychidae</taxon>
        <taxon>Tetranychus</taxon>
    </lineage>
</organism>
<dbReference type="Pfam" id="PF10157">
    <property type="entry name" value="BORCS6"/>
    <property type="match status" value="1"/>
</dbReference>
<dbReference type="Proteomes" id="UP000015104">
    <property type="component" value="Unassembled WGS sequence"/>
</dbReference>
<sequence length="274" mass="30278">MSDSDAAKNTEVKPSASGKSPTDDGPCDDLHYDMMTSSYTEISFDESDLEDGIEADDNNGDSTNSADASKNKQIPGSLSLPHLSSTIIDWSERAKAEYEAEFGNTSANKPSTEEKEKLAGNIEYSDDGMITFVAHDLENKLRLSSVMSSPCISSSSDEPSSSNSATLDLNFLSKLESQAQQISKNLDQVMKYIYNYTCQVSSLTLNSVKNFETCLTATCDSVDSNIKLMYQLMAKYEELGSVMSPIEKLADEIKEVKRLLALFEREMETNRYQQ</sequence>
<evidence type="ECO:0000259" key="2">
    <source>
        <dbReference type="Pfam" id="PF10157"/>
    </source>
</evidence>
<protein>
    <recommendedName>
        <fullName evidence="2">BLOC-1-related complex subunit 6 C-terminal helix domain-containing protein</fullName>
    </recommendedName>
</protein>
<reference evidence="3" key="2">
    <citation type="submission" date="2015-06" db="UniProtKB">
        <authorList>
            <consortium name="EnsemblMetazoa"/>
        </authorList>
    </citation>
    <scope>IDENTIFICATION</scope>
</reference>
<gene>
    <name evidence="3" type="primary">107370152</name>
</gene>
<dbReference type="GO" id="GO:0032418">
    <property type="term" value="P:lysosome localization"/>
    <property type="evidence" value="ECO:0007669"/>
    <property type="project" value="TreeGrafter"/>
</dbReference>
<feature type="compositionally biased region" description="Polar residues" evidence="1">
    <location>
        <begin position="60"/>
        <end position="78"/>
    </location>
</feature>
<keyword evidence="4" id="KW-1185">Reference proteome</keyword>
<proteinExistence type="predicted"/>
<dbReference type="OrthoDB" id="21270at2759"/>
<dbReference type="PANTHER" id="PTHR13440:SF7">
    <property type="entry name" value="BLOC-1 RELATED COMPLEX SUBUNIT 6"/>
    <property type="match status" value="1"/>
</dbReference>
<dbReference type="GO" id="GO:0099078">
    <property type="term" value="C:BORC complex"/>
    <property type="evidence" value="ECO:0007669"/>
    <property type="project" value="TreeGrafter"/>
</dbReference>
<evidence type="ECO:0000256" key="1">
    <source>
        <dbReference type="SAM" id="MobiDB-lite"/>
    </source>
</evidence>
<feature type="compositionally biased region" description="Acidic residues" evidence="1">
    <location>
        <begin position="43"/>
        <end position="59"/>
    </location>
</feature>
<feature type="domain" description="BLOC-1-related complex subunit 6 C-terminal helix" evidence="2">
    <location>
        <begin position="165"/>
        <end position="264"/>
    </location>
</feature>
<feature type="compositionally biased region" description="Basic and acidic residues" evidence="1">
    <location>
        <begin position="1"/>
        <end position="11"/>
    </location>
</feature>
<dbReference type="EMBL" id="CAEY01001063">
    <property type="status" value="NOT_ANNOTATED_CDS"/>
    <property type="molecule type" value="Genomic_DNA"/>
</dbReference>
<dbReference type="HOGENOM" id="CLU_081385_0_1_1"/>
<feature type="region of interest" description="Disordered" evidence="1">
    <location>
        <begin position="1"/>
        <end position="78"/>
    </location>
</feature>
<evidence type="ECO:0000313" key="4">
    <source>
        <dbReference type="Proteomes" id="UP000015104"/>
    </source>
</evidence>
<dbReference type="EnsemblMetazoa" id="tetur37g00560.1">
    <property type="protein sequence ID" value="tetur37g00560.1"/>
    <property type="gene ID" value="tetur37g00560"/>
</dbReference>
<reference evidence="4" key="1">
    <citation type="submission" date="2011-08" db="EMBL/GenBank/DDBJ databases">
        <authorList>
            <person name="Rombauts S."/>
        </authorList>
    </citation>
    <scope>NUCLEOTIDE SEQUENCE</scope>
    <source>
        <strain evidence="4">London</strain>
    </source>
</reference>
<dbReference type="eggNOG" id="KOG4514">
    <property type="taxonomic scope" value="Eukaryota"/>
</dbReference>
<dbReference type="PANTHER" id="PTHR13440">
    <property type="entry name" value="BLOC-1 RELATED COMPLEX SUBUNIT 6"/>
    <property type="match status" value="1"/>
</dbReference>
<evidence type="ECO:0000313" key="3">
    <source>
        <dbReference type="EnsemblMetazoa" id="tetur37g00560.1"/>
    </source>
</evidence>
<dbReference type="InterPro" id="IPR046465">
    <property type="entry name" value="BORCS6_C"/>
</dbReference>
<accession>T1L427</accession>
<dbReference type="AlphaFoldDB" id="T1L427"/>
<dbReference type="InterPro" id="IPR019314">
    <property type="entry name" value="BORCS6"/>
</dbReference>
<dbReference type="STRING" id="32264.T1L427"/>
<name>T1L427_TETUR</name>